<gene>
    <name evidence="3" type="ORF">BDV25DRAFT_150584</name>
</gene>
<dbReference type="SUPFAM" id="SSF52540">
    <property type="entry name" value="P-loop containing nucleoside triphosphate hydrolases"/>
    <property type="match status" value="1"/>
</dbReference>
<organism evidence="3 4">
    <name type="scientific">Aspergillus avenaceus</name>
    <dbReference type="NCBI Taxonomy" id="36643"/>
    <lineage>
        <taxon>Eukaryota</taxon>
        <taxon>Fungi</taxon>
        <taxon>Dikarya</taxon>
        <taxon>Ascomycota</taxon>
        <taxon>Pezizomycotina</taxon>
        <taxon>Eurotiomycetes</taxon>
        <taxon>Eurotiomycetidae</taxon>
        <taxon>Eurotiales</taxon>
        <taxon>Aspergillaceae</taxon>
        <taxon>Aspergillus</taxon>
        <taxon>Aspergillus subgen. Circumdati</taxon>
    </lineage>
</organism>
<dbReference type="InterPro" id="IPR027417">
    <property type="entry name" value="P-loop_NTPase"/>
</dbReference>
<feature type="compositionally biased region" description="Polar residues" evidence="1">
    <location>
        <begin position="815"/>
        <end position="832"/>
    </location>
</feature>
<feature type="domain" description="NB-ARC" evidence="2">
    <location>
        <begin position="67"/>
        <end position="238"/>
    </location>
</feature>
<dbReference type="PANTHER" id="PTHR48187:SF2">
    <property type="entry name" value="LD21810P"/>
    <property type="match status" value="1"/>
</dbReference>
<reference evidence="3 4" key="1">
    <citation type="submission" date="2019-04" db="EMBL/GenBank/DDBJ databases">
        <title>Friends and foes A comparative genomics study of 23 Aspergillus species from section Flavi.</title>
        <authorList>
            <consortium name="DOE Joint Genome Institute"/>
            <person name="Kjaerbolling I."/>
            <person name="Vesth T."/>
            <person name="Frisvad J.C."/>
            <person name="Nybo J.L."/>
            <person name="Theobald S."/>
            <person name="Kildgaard S."/>
            <person name="Isbrandt T."/>
            <person name="Kuo A."/>
            <person name="Sato A."/>
            <person name="Lyhne E.K."/>
            <person name="Kogle M.E."/>
            <person name="Wiebenga A."/>
            <person name="Kun R.S."/>
            <person name="Lubbers R.J."/>
            <person name="Makela M.R."/>
            <person name="Barry K."/>
            <person name="Chovatia M."/>
            <person name="Clum A."/>
            <person name="Daum C."/>
            <person name="Haridas S."/>
            <person name="He G."/>
            <person name="LaButti K."/>
            <person name="Lipzen A."/>
            <person name="Mondo S."/>
            <person name="Riley R."/>
            <person name="Salamov A."/>
            <person name="Simmons B.A."/>
            <person name="Magnuson J.K."/>
            <person name="Henrissat B."/>
            <person name="Mortensen U.H."/>
            <person name="Larsen T.O."/>
            <person name="Devries R.P."/>
            <person name="Grigoriev I.V."/>
            <person name="Machida M."/>
            <person name="Baker S.E."/>
            <person name="Andersen M.R."/>
        </authorList>
    </citation>
    <scope>NUCLEOTIDE SEQUENCE [LARGE SCALE GENOMIC DNA]</scope>
    <source>
        <strain evidence="3 4">IBT 18842</strain>
    </source>
</reference>
<evidence type="ECO:0000256" key="1">
    <source>
        <dbReference type="SAM" id="MobiDB-lite"/>
    </source>
</evidence>
<feature type="region of interest" description="Disordered" evidence="1">
    <location>
        <begin position="1131"/>
        <end position="1157"/>
    </location>
</feature>
<sequence>MDRSEPDLRRIGSALPPLINLPPNGRQSPVSDMTGSMTLQLSNSVQKDLFVVPPGFHPNATFFGMQKELEILHSRLFKAKKRAERLMAVLICGVPGSGKSHLARQYVWTHRESYSGGVFWIDAKSREAIAKCFWDIAQAALLIDGQEFPHPPSQYFQKHIETVRNWLQMREEWLMVFDGVSFDHEDDLNRFKQFLPFNKRCSIIYTSVDKTLRKKQRLYEPYCLQISPLPVEDACRLLFKDLAIRKPTPDQIRKATDLVNHYECLPLAIHAISHRLSATSKSIDKYHIDSHLTDEKLAEPFLSIMHDLYRMKHHEALNLINLLSFFGHHVPVGLINLGKAALETWNIEILTSSRPGEQGDIDTTLGILIRYGLIERTTDAYALHAQALSPRSERDVILDMQTVAPDLSESLTESSQDAFFSVYNYTGSIDLVKVHSVVQGFCRDELKIMDDERSKTFSANTARSDAGHYDSWLVVATRVFCMSYENARKRINRVDDYGLVKDYREYETHASALLGNFPKKSSREPSIVREAREDLRAVMKSISREIDSVSPSSSQESVRKQRSVFDRSSSSSSSVPDSITDESTTRHLTWEFSDMVQQKVESPQEMPMSPPHFNLKPFLPHIFRDSNVDEEHGYETDGEGLHAVQRTSPALSQFSQATERPKSPLSSNTAQSIDEREWHVVEKASKPKPRKDRKPKQRPKFPRGSWGFRPAAPILRVFPVEGRSASSSILEKGSRSSSIVSASEALTAVHNASPPSSHERLGKITGDGPWIDKENIPTYAAIAANRKQEGTVSSKQRSSSTPGGPRPKFLGLQAKPSSDSLHSRASNPQTLHLPSELKPDPMSRSTYSEPDQAFLTNELNALDLRTAYDSQYHPRHLSKVRSIAPVDMSASTPSVLTYLPPLPYESNIDITYASRRMSAANQAVPINQPASAFNPITHPSAIMPGASPPSIPTEAPAGYASDPAPEPMSRGGSAQSHQSWATEPVRYPPRLSPMPPNAQAAMPTGMSHIMSQQHILSNAGGWVRDVHPQVTASALQADIVSASPAQANVRPVAPLDEHLNMGTGWDLEPPQTLHLGAHRVDVRDARQTLGGYGAYETPAMRRVSPYNLYHPNRSGPLAQHDLVLQPQELRGVRPRSGSSPTHPGSDRLGVNWGGHLA</sequence>
<feature type="region of interest" description="Disordered" evidence="1">
    <location>
        <begin position="784"/>
        <end position="848"/>
    </location>
</feature>
<protein>
    <recommendedName>
        <fullName evidence="2">NB-ARC domain-containing protein</fullName>
    </recommendedName>
</protein>
<feature type="compositionally biased region" description="Basic and acidic residues" evidence="1">
    <location>
        <begin position="673"/>
        <end position="685"/>
    </location>
</feature>
<feature type="compositionally biased region" description="Pro residues" evidence="1">
    <location>
        <begin position="986"/>
        <end position="996"/>
    </location>
</feature>
<feature type="compositionally biased region" description="Basic residues" evidence="1">
    <location>
        <begin position="686"/>
        <end position="701"/>
    </location>
</feature>
<feature type="compositionally biased region" description="Polar residues" evidence="1">
    <location>
        <begin position="972"/>
        <end position="981"/>
    </location>
</feature>
<proteinExistence type="predicted"/>
<keyword evidence="4" id="KW-1185">Reference proteome</keyword>
<dbReference type="Proteomes" id="UP000325780">
    <property type="component" value="Unassembled WGS sequence"/>
</dbReference>
<dbReference type="GO" id="GO:0043531">
    <property type="term" value="F:ADP binding"/>
    <property type="evidence" value="ECO:0007669"/>
    <property type="project" value="InterPro"/>
</dbReference>
<dbReference type="InterPro" id="IPR002182">
    <property type="entry name" value="NB-ARC"/>
</dbReference>
<feature type="region of interest" description="Disordered" evidence="1">
    <location>
        <begin position="544"/>
        <end position="583"/>
    </location>
</feature>
<feature type="region of interest" description="Disordered" evidence="1">
    <location>
        <begin position="652"/>
        <end position="707"/>
    </location>
</feature>
<evidence type="ECO:0000313" key="3">
    <source>
        <dbReference type="EMBL" id="KAE8152681.1"/>
    </source>
</evidence>
<dbReference type="PANTHER" id="PTHR48187">
    <property type="entry name" value="LD21810P"/>
    <property type="match status" value="1"/>
</dbReference>
<accession>A0A5N6U357</accession>
<dbReference type="Pfam" id="PF00931">
    <property type="entry name" value="NB-ARC"/>
    <property type="match status" value="1"/>
</dbReference>
<feature type="region of interest" description="Disordered" evidence="1">
    <location>
        <begin position="940"/>
        <end position="1002"/>
    </location>
</feature>
<dbReference type="OrthoDB" id="5086500at2759"/>
<dbReference type="Gene3D" id="3.40.50.300">
    <property type="entry name" value="P-loop containing nucleotide triphosphate hydrolases"/>
    <property type="match status" value="1"/>
</dbReference>
<evidence type="ECO:0000259" key="2">
    <source>
        <dbReference type="Pfam" id="PF00931"/>
    </source>
</evidence>
<dbReference type="AlphaFoldDB" id="A0A5N6U357"/>
<name>A0A5N6U357_ASPAV</name>
<dbReference type="EMBL" id="ML742049">
    <property type="protein sequence ID" value="KAE8152681.1"/>
    <property type="molecule type" value="Genomic_DNA"/>
</dbReference>
<evidence type="ECO:0000313" key="4">
    <source>
        <dbReference type="Proteomes" id="UP000325780"/>
    </source>
</evidence>
<feature type="compositionally biased region" description="Polar residues" evidence="1">
    <location>
        <begin position="652"/>
        <end position="672"/>
    </location>
</feature>
<feature type="compositionally biased region" description="Polar residues" evidence="1">
    <location>
        <begin position="790"/>
        <end position="802"/>
    </location>
</feature>